<gene>
    <name evidence="2" type="ORF">P0Y49_06240</name>
</gene>
<evidence type="ECO:0000313" key="2">
    <source>
        <dbReference type="EMBL" id="WEK20734.1"/>
    </source>
</evidence>
<name>A0AAJ6B8C5_9SPHI</name>
<dbReference type="EMBL" id="CP119313">
    <property type="protein sequence ID" value="WEK20734.1"/>
    <property type="molecule type" value="Genomic_DNA"/>
</dbReference>
<sequence length="273" mass="31310">MIENYFENPFVKLHFYKFGTGAQHMLCFHGFGMHGQQFKLATDQLGHQYTFWGFDLFFHKETQLKDQSLSTIKKGLQKKELAAMISDFCKHQGIESFSVIGYSMGSHYATAIVEELPSMVNEYIVAAPSSVNPGAMVRFFGKNKAGNKILEKLMLSEKAMINVIGFCKFLRLIDAKGHEILQKEIATPELRFALYACFTYLRHLETDEEKLIKFLTAYKIKSIFIFGRYDKMYLPAIGKAFFAKYKPGKVLVLDENHEMINQNFINQLVASLS</sequence>
<dbReference type="Pfam" id="PF00561">
    <property type="entry name" value="Abhydrolase_1"/>
    <property type="match status" value="1"/>
</dbReference>
<keyword evidence="2" id="KW-0378">Hydrolase</keyword>
<dbReference type="Gene3D" id="3.40.50.1820">
    <property type="entry name" value="alpha/beta hydrolase"/>
    <property type="match status" value="1"/>
</dbReference>
<dbReference type="GO" id="GO:0016787">
    <property type="term" value="F:hydrolase activity"/>
    <property type="evidence" value="ECO:0007669"/>
    <property type="project" value="UniProtKB-KW"/>
</dbReference>
<dbReference type="Proteomes" id="UP001214530">
    <property type="component" value="Chromosome"/>
</dbReference>
<dbReference type="InterPro" id="IPR000073">
    <property type="entry name" value="AB_hydrolase_1"/>
</dbReference>
<evidence type="ECO:0000259" key="1">
    <source>
        <dbReference type="Pfam" id="PF00561"/>
    </source>
</evidence>
<feature type="domain" description="AB hydrolase-1" evidence="1">
    <location>
        <begin position="24"/>
        <end position="142"/>
    </location>
</feature>
<dbReference type="SUPFAM" id="SSF53474">
    <property type="entry name" value="alpha/beta-Hydrolases"/>
    <property type="match status" value="1"/>
</dbReference>
<accession>A0AAJ6B8C5</accession>
<proteinExistence type="predicted"/>
<dbReference type="InterPro" id="IPR029058">
    <property type="entry name" value="AB_hydrolase_fold"/>
</dbReference>
<evidence type="ECO:0000313" key="3">
    <source>
        <dbReference type="Proteomes" id="UP001214530"/>
    </source>
</evidence>
<protein>
    <submittedName>
        <fullName evidence="2">Alpha/beta hydrolase</fullName>
    </submittedName>
</protein>
<reference evidence="2" key="1">
    <citation type="submission" date="2023-03" db="EMBL/GenBank/DDBJ databases">
        <title>Andean soil-derived lignocellulolytic bacterial consortium as a source of novel taxa and putative plastic-active enzymes.</title>
        <authorList>
            <person name="Diaz-Garcia L."/>
            <person name="Chuvochina M."/>
            <person name="Feuerriegel G."/>
            <person name="Bunk B."/>
            <person name="Sproer C."/>
            <person name="Streit W.R."/>
            <person name="Rodriguez L.M."/>
            <person name="Overmann J."/>
            <person name="Jimenez D.J."/>
        </authorList>
    </citation>
    <scope>NUCLEOTIDE SEQUENCE</scope>
    <source>
        <strain evidence="2">MAG 3858</strain>
    </source>
</reference>
<organism evidence="2 3">
    <name type="scientific">Candidatus Pedobacter colombiensis</name>
    <dbReference type="NCBI Taxonomy" id="3121371"/>
    <lineage>
        <taxon>Bacteria</taxon>
        <taxon>Pseudomonadati</taxon>
        <taxon>Bacteroidota</taxon>
        <taxon>Sphingobacteriia</taxon>
        <taxon>Sphingobacteriales</taxon>
        <taxon>Sphingobacteriaceae</taxon>
        <taxon>Pedobacter</taxon>
    </lineage>
</organism>
<dbReference type="AlphaFoldDB" id="A0AAJ6B8C5"/>